<dbReference type="Proteomes" id="UP000199045">
    <property type="component" value="Unassembled WGS sequence"/>
</dbReference>
<evidence type="ECO:0000313" key="2">
    <source>
        <dbReference type="Proteomes" id="UP000199045"/>
    </source>
</evidence>
<evidence type="ECO:0000313" key="1">
    <source>
        <dbReference type="EMBL" id="SDF00643.1"/>
    </source>
</evidence>
<name>A0A1G7HJU2_CHIFI</name>
<sequence length="33" mass="3953">MSTFMILATTILVNPKLIIENYWIKVIFSYYII</sequence>
<organism evidence="1 2">
    <name type="scientific">Chitinophaga filiformis</name>
    <name type="common">Myxococcus filiformis</name>
    <name type="synonym">Flexibacter filiformis</name>
    <dbReference type="NCBI Taxonomy" id="104663"/>
    <lineage>
        <taxon>Bacteria</taxon>
        <taxon>Pseudomonadati</taxon>
        <taxon>Bacteroidota</taxon>
        <taxon>Chitinophagia</taxon>
        <taxon>Chitinophagales</taxon>
        <taxon>Chitinophagaceae</taxon>
        <taxon>Chitinophaga</taxon>
    </lineage>
</organism>
<dbReference type="AlphaFoldDB" id="A0A1G7HJU2"/>
<accession>A0A1G7HJU2</accession>
<protein>
    <submittedName>
        <fullName evidence="1">Uncharacterized protein</fullName>
    </submittedName>
</protein>
<dbReference type="EMBL" id="FNBN01000001">
    <property type="protein sequence ID" value="SDF00643.1"/>
    <property type="molecule type" value="Genomic_DNA"/>
</dbReference>
<proteinExistence type="predicted"/>
<gene>
    <name evidence="1" type="ORF">SAMN04488121_101498</name>
</gene>
<reference evidence="2" key="1">
    <citation type="submission" date="2016-10" db="EMBL/GenBank/DDBJ databases">
        <authorList>
            <person name="Varghese N."/>
            <person name="Submissions S."/>
        </authorList>
    </citation>
    <scope>NUCLEOTIDE SEQUENCE [LARGE SCALE GENOMIC DNA]</scope>
    <source>
        <strain evidence="2">DSM 527</strain>
    </source>
</reference>